<sequence>MKKIALIAVGIIVILGGALLYLNHMNYWPFHTDKEKGIPDGEIKNMNQLDRTDELSLLLAASGKVGYNVKGSNVSIYFDVYKRDKRVLHKLVTEFGSEKDTQLSGTLVWGILGFDVFKPTEIRAAVSNNDGATSQDSFAIPKDIFGKIDNAGAQTQPFEDGKIKKGKKYILQGWVMGKENTGMNENTFSDKGFKSQEQTVILYVVFK</sequence>
<comment type="caution">
    <text evidence="1">The sequence shown here is derived from an EMBL/GenBank/DDBJ whole genome shotgun (WGS) entry which is preliminary data.</text>
</comment>
<name>A0A7X0WC37_9LIST</name>
<accession>A0A7X0WC37</accession>
<evidence type="ECO:0000313" key="1">
    <source>
        <dbReference type="EMBL" id="MBC1330645.1"/>
    </source>
</evidence>
<evidence type="ECO:0000313" key="2">
    <source>
        <dbReference type="Proteomes" id="UP000532866"/>
    </source>
</evidence>
<dbReference type="RefSeq" id="WP_185372550.1">
    <property type="nucleotide sequence ID" value="NZ_JAARNB010000001.1"/>
</dbReference>
<dbReference type="EMBL" id="JAAROL010000001">
    <property type="protein sequence ID" value="MBC1330645.1"/>
    <property type="molecule type" value="Genomic_DNA"/>
</dbReference>
<gene>
    <name evidence="1" type="ORF">HB759_01660</name>
</gene>
<dbReference type="AlphaFoldDB" id="A0A7X0WC37"/>
<proteinExistence type="predicted"/>
<organism evidence="1 2">
    <name type="scientific">Listeria booriae</name>
    <dbReference type="NCBI Taxonomy" id="1552123"/>
    <lineage>
        <taxon>Bacteria</taxon>
        <taxon>Bacillati</taxon>
        <taxon>Bacillota</taxon>
        <taxon>Bacilli</taxon>
        <taxon>Bacillales</taxon>
        <taxon>Listeriaceae</taxon>
        <taxon>Listeria</taxon>
    </lineage>
</organism>
<protein>
    <submittedName>
        <fullName evidence="1">Uncharacterized protein</fullName>
    </submittedName>
</protein>
<reference evidence="1 2" key="1">
    <citation type="submission" date="2020-03" db="EMBL/GenBank/DDBJ databases">
        <title>Soil Listeria distribution.</title>
        <authorList>
            <person name="Liao J."/>
            <person name="Wiedmann M."/>
        </authorList>
    </citation>
    <scope>NUCLEOTIDE SEQUENCE [LARGE SCALE GENOMIC DNA]</scope>
    <source>
        <strain evidence="1 2">FSL L7-1833</strain>
    </source>
</reference>
<dbReference type="Proteomes" id="UP000532866">
    <property type="component" value="Unassembled WGS sequence"/>
</dbReference>